<dbReference type="SMART" id="SM00241">
    <property type="entry name" value="ZP"/>
    <property type="match status" value="3"/>
</dbReference>
<feature type="domain" description="ZP" evidence="10">
    <location>
        <begin position="436"/>
        <end position="700"/>
    </location>
</feature>
<evidence type="ECO:0000259" key="10">
    <source>
        <dbReference type="PROSITE" id="PS51034"/>
    </source>
</evidence>
<dbReference type="WBParaSite" id="ALUE_0000692501-mRNA-1">
    <property type="protein sequence ID" value="ALUE_0000692501-mRNA-1"/>
    <property type="gene ID" value="ALUE_0000692501"/>
</dbReference>
<dbReference type="Pfam" id="PF25057">
    <property type="entry name" value="CUT_N"/>
    <property type="match status" value="3"/>
</dbReference>
<dbReference type="PANTHER" id="PTHR22907">
    <property type="entry name" value="GH04558P"/>
    <property type="match status" value="1"/>
</dbReference>
<evidence type="ECO:0000256" key="8">
    <source>
        <dbReference type="SAM" id="Phobius"/>
    </source>
</evidence>
<dbReference type="InterPro" id="IPR001507">
    <property type="entry name" value="ZP_dom"/>
</dbReference>
<dbReference type="Proteomes" id="UP000036681">
    <property type="component" value="Unplaced"/>
</dbReference>
<keyword evidence="11" id="KW-1185">Reference proteome</keyword>
<proteinExistence type="predicted"/>
<feature type="signal peptide" evidence="9">
    <location>
        <begin position="1"/>
        <end position="19"/>
    </location>
</feature>
<keyword evidence="4 8" id="KW-0812">Transmembrane</keyword>
<name>A0A0M3HVF3_ASCLU</name>
<feature type="domain" description="ZP" evidence="10">
    <location>
        <begin position="901"/>
        <end position="1122"/>
    </location>
</feature>
<dbReference type="PANTHER" id="PTHR22907:SF51">
    <property type="entry name" value="CUTICLIN-1"/>
    <property type="match status" value="1"/>
</dbReference>
<keyword evidence="6 8" id="KW-1133">Transmembrane helix</keyword>
<sequence>MIVRWVLLYLVTNAFTVTAVPVDNGVEGDPEIECGPSSIKVNFDTNNPFEGQVFVKGLYDQDGCRNDERGRQVAGIELPFDACNVARTRSLNPPGVFVTTTVVISFHPIFLTKVDRAYRIQCFYMEADKTVSSYAEVSDITTAFLMQTVPMPTCRYEILDGGPDGEEIDFAIVGQQVYHKWTCDSESVDTFCAMVHSCFVDDGEGETVQLLNEQGCALDKYLLNNIEYPTDLIAGQEAHVYKYADRSQLYYQCQVKITIKEPGKECERPKCSEPPGFGAIKRISNEDAKQPPMRLLKKRSAYDDATVDVRTGFQTLEIFEQPKAITRRLSHSAYVHGRQRLILSTAAMPSNSCVFHPPFPVFLGIDMGADRTLQATSFYRNPNSSVSSIKGAGWMEKKQNPEMFRTAAVSIVCLTLVALVDGIPVDNGVEGEPEIECGPTSITINFNTRNPFEGHVYVKGLYDQQGCRSDEGGRQVAGIELSFDSCNVARTRSLNPRGIFVTTTVVISFHPLFVTKVDRAYRVQCFYMEADKTVSTQLEVSEITTAFQTQNVPMPVCRYEVNLQQLTISSPSSFRTDEQILDGGPSGQPIQFAVIGQQVYHKWTCDSETVDTFCAVVHSCFVDDGDGDTVQIINEEGCALDKYLLNNLEYPTDLMAGQEAHVYKYADRSQLFYQCQIRITIKEPNGECERPKCTEPQGFGAVKSGAAKAANRPALRLLKKRAADFDNTMDVRTDISTLDISDQAPMLPADLRHRARQLYGQPVVLSTIQDGICMSPMGLAILMGIGVLVVAGVVVFTSYTGETKDALIKRAARKLAPVVDKPGLRHVRLSLSIDGVLSPEGLKMNFSVIVQLSDEWDFIRVVMSPQKFGVKYTLTFSQPTVTVSITVSRCRAINCGEPEIECGPTSITVNFNTRNPFEGHVYVKGLYDQEGCRSDEGGRQVAGIELPFDTCNVARTRSLNPRGIFVTTTVVITFHPLFVTKVDRAYRVQCFYMEADKTVSTQLEVSEITTAFQTQVVPMPICKYEILDGGPSGQPIEFAIIGQQVYHKWTCDSETVDTFCAVVHSCFVDDGNGDTVQLLNEEGCALDKYLLNNLEYPTDLMAGQEAHVYKYADRSQLFYQCQ</sequence>
<protein>
    <submittedName>
        <fullName evidence="12">ZP domain-containing protein</fullName>
    </submittedName>
</protein>
<reference evidence="12" key="1">
    <citation type="submission" date="2017-02" db="UniProtKB">
        <authorList>
            <consortium name="WormBaseParasite"/>
        </authorList>
    </citation>
    <scope>IDENTIFICATION</scope>
</reference>
<dbReference type="GO" id="GO:0005886">
    <property type="term" value="C:plasma membrane"/>
    <property type="evidence" value="ECO:0007669"/>
    <property type="project" value="UniProtKB-SubCell"/>
</dbReference>
<accession>A0A0M3HVF3</accession>
<evidence type="ECO:0000256" key="6">
    <source>
        <dbReference type="ARBA" id="ARBA00022989"/>
    </source>
</evidence>
<feature type="domain" description="ZP" evidence="10">
    <location>
        <begin position="33"/>
        <end position="273"/>
    </location>
</feature>
<evidence type="ECO:0000313" key="11">
    <source>
        <dbReference type="Proteomes" id="UP000036681"/>
    </source>
</evidence>
<evidence type="ECO:0000313" key="12">
    <source>
        <dbReference type="WBParaSite" id="ALUE_0000692501-mRNA-1"/>
    </source>
</evidence>
<organism evidence="11 12">
    <name type="scientific">Ascaris lumbricoides</name>
    <name type="common">Giant roundworm</name>
    <dbReference type="NCBI Taxonomy" id="6252"/>
    <lineage>
        <taxon>Eukaryota</taxon>
        <taxon>Metazoa</taxon>
        <taxon>Ecdysozoa</taxon>
        <taxon>Nematoda</taxon>
        <taxon>Chromadorea</taxon>
        <taxon>Rhabditida</taxon>
        <taxon>Spirurina</taxon>
        <taxon>Ascaridomorpha</taxon>
        <taxon>Ascaridoidea</taxon>
        <taxon>Ascarididae</taxon>
        <taxon>Ascaris</taxon>
    </lineage>
</organism>
<evidence type="ECO:0000256" key="9">
    <source>
        <dbReference type="SAM" id="SignalP"/>
    </source>
</evidence>
<dbReference type="PROSITE" id="PS51034">
    <property type="entry name" value="ZP_2"/>
    <property type="match status" value="3"/>
</dbReference>
<evidence type="ECO:0000256" key="3">
    <source>
        <dbReference type="ARBA" id="ARBA00022475"/>
    </source>
</evidence>
<evidence type="ECO:0000256" key="7">
    <source>
        <dbReference type="ARBA" id="ARBA00023136"/>
    </source>
</evidence>
<keyword evidence="7 8" id="KW-0472">Membrane</keyword>
<evidence type="ECO:0000256" key="1">
    <source>
        <dbReference type="ARBA" id="ARBA00004251"/>
    </source>
</evidence>
<feature type="chain" id="PRO_5005656748" evidence="9">
    <location>
        <begin position="20"/>
        <end position="1122"/>
    </location>
</feature>
<comment type="subcellular location">
    <subcellularLocation>
        <location evidence="1">Cell membrane</location>
        <topology evidence="1">Single-pass type I membrane protein</topology>
    </subcellularLocation>
</comment>
<dbReference type="InterPro" id="IPR056953">
    <property type="entry name" value="CUT_N"/>
</dbReference>
<feature type="transmembrane region" description="Helical" evidence="8">
    <location>
        <begin position="777"/>
        <end position="800"/>
    </location>
</feature>
<dbReference type="Pfam" id="PF25301">
    <property type="entry name" value="CUT_C"/>
    <property type="match status" value="3"/>
</dbReference>
<keyword evidence="2" id="KW-0193">Cuticle</keyword>
<evidence type="ECO:0000256" key="2">
    <source>
        <dbReference type="ARBA" id="ARBA00022460"/>
    </source>
</evidence>
<dbReference type="AlphaFoldDB" id="A0A0M3HVF3"/>
<keyword evidence="5 9" id="KW-0732">Signal</keyword>
<dbReference type="InterPro" id="IPR051962">
    <property type="entry name" value="Cuticlin"/>
</dbReference>
<evidence type="ECO:0000256" key="5">
    <source>
        <dbReference type="ARBA" id="ARBA00022729"/>
    </source>
</evidence>
<dbReference type="InterPro" id="IPR057475">
    <property type="entry name" value="CUT_C"/>
</dbReference>
<dbReference type="GO" id="GO:0042302">
    <property type="term" value="F:structural constituent of cuticle"/>
    <property type="evidence" value="ECO:0007669"/>
    <property type="project" value="UniProtKB-KW"/>
</dbReference>
<keyword evidence="3" id="KW-1003">Cell membrane</keyword>
<evidence type="ECO:0000256" key="4">
    <source>
        <dbReference type="ARBA" id="ARBA00022692"/>
    </source>
</evidence>